<keyword evidence="2 5" id="KW-0812">Transmembrane</keyword>
<dbReference type="GO" id="GO:0016020">
    <property type="term" value="C:membrane"/>
    <property type="evidence" value="ECO:0007669"/>
    <property type="project" value="UniProtKB-SubCell"/>
</dbReference>
<keyword evidence="8" id="KW-1185">Reference proteome</keyword>
<feature type="domain" description="Major facilitator superfamily (MFS) profile" evidence="6">
    <location>
        <begin position="53"/>
        <end position="497"/>
    </location>
</feature>
<comment type="subcellular location">
    <subcellularLocation>
        <location evidence="1">Membrane</location>
        <topology evidence="1">Multi-pass membrane protein</topology>
    </subcellularLocation>
</comment>
<dbReference type="SUPFAM" id="SSF103473">
    <property type="entry name" value="MFS general substrate transporter"/>
    <property type="match status" value="1"/>
</dbReference>
<feature type="transmembrane region" description="Helical" evidence="5">
    <location>
        <begin position="381"/>
        <end position="399"/>
    </location>
</feature>
<feature type="transmembrane region" description="Helical" evidence="5">
    <location>
        <begin position="405"/>
        <end position="430"/>
    </location>
</feature>
<feature type="transmembrane region" description="Helical" evidence="5">
    <location>
        <begin position="94"/>
        <end position="114"/>
    </location>
</feature>
<feature type="transmembrane region" description="Helical" evidence="5">
    <location>
        <begin position="126"/>
        <end position="147"/>
    </location>
</feature>
<reference evidence="7" key="2">
    <citation type="submission" date="2021-10" db="EMBL/GenBank/DDBJ databases">
        <title>Phylogenomics reveals ancestral predisposition of the termite-cultivated fungus Termitomyces towards a domesticated lifestyle.</title>
        <authorList>
            <person name="Auxier B."/>
            <person name="Grum-Grzhimaylo A."/>
            <person name="Cardenas M.E."/>
            <person name="Lodge J.D."/>
            <person name="Laessoe T."/>
            <person name="Pedersen O."/>
            <person name="Smith M.E."/>
            <person name="Kuyper T.W."/>
            <person name="Franco-Molano E.A."/>
            <person name="Baroni T.J."/>
            <person name="Aanen D.K."/>
        </authorList>
    </citation>
    <scope>NUCLEOTIDE SEQUENCE</scope>
    <source>
        <strain evidence="7">D49</strain>
    </source>
</reference>
<evidence type="ECO:0000256" key="4">
    <source>
        <dbReference type="ARBA" id="ARBA00023136"/>
    </source>
</evidence>
<dbReference type="Pfam" id="PF00083">
    <property type="entry name" value="Sugar_tr"/>
    <property type="match status" value="1"/>
</dbReference>
<dbReference type="PROSITE" id="PS00216">
    <property type="entry name" value="SUGAR_TRANSPORT_1"/>
    <property type="match status" value="1"/>
</dbReference>
<dbReference type="EMBL" id="JABCKI010000062">
    <property type="protein sequence ID" value="KAG5653283.1"/>
    <property type="molecule type" value="Genomic_DNA"/>
</dbReference>
<evidence type="ECO:0000313" key="7">
    <source>
        <dbReference type="EMBL" id="KAG5653283.1"/>
    </source>
</evidence>
<accession>A0A9P7GRI8</accession>
<evidence type="ECO:0000256" key="3">
    <source>
        <dbReference type="ARBA" id="ARBA00022989"/>
    </source>
</evidence>
<evidence type="ECO:0000256" key="2">
    <source>
        <dbReference type="ARBA" id="ARBA00022692"/>
    </source>
</evidence>
<evidence type="ECO:0000256" key="5">
    <source>
        <dbReference type="SAM" id="Phobius"/>
    </source>
</evidence>
<dbReference type="InterPro" id="IPR005828">
    <property type="entry name" value="MFS_sugar_transport-like"/>
</dbReference>
<feature type="transmembrane region" description="Helical" evidence="5">
    <location>
        <begin position="153"/>
        <end position="175"/>
    </location>
</feature>
<dbReference type="InterPro" id="IPR036259">
    <property type="entry name" value="MFS_trans_sf"/>
</dbReference>
<feature type="transmembrane region" description="Helical" evidence="5">
    <location>
        <begin position="344"/>
        <end position="369"/>
    </location>
</feature>
<dbReference type="Gene3D" id="1.20.1250.20">
    <property type="entry name" value="MFS general substrate transporter like domains"/>
    <property type="match status" value="1"/>
</dbReference>
<feature type="transmembrane region" description="Helical" evidence="5">
    <location>
        <begin position="442"/>
        <end position="465"/>
    </location>
</feature>
<dbReference type="CDD" id="cd17364">
    <property type="entry name" value="MFS_PhT"/>
    <property type="match status" value="1"/>
</dbReference>
<dbReference type="OrthoDB" id="433512at2759"/>
<organism evidence="7 8">
    <name type="scientific">Sphagnurus paluster</name>
    <dbReference type="NCBI Taxonomy" id="117069"/>
    <lineage>
        <taxon>Eukaryota</taxon>
        <taxon>Fungi</taxon>
        <taxon>Dikarya</taxon>
        <taxon>Basidiomycota</taxon>
        <taxon>Agaricomycotina</taxon>
        <taxon>Agaricomycetes</taxon>
        <taxon>Agaricomycetidae</taxon>
        <taxon>Agaricales</taxon>
        <taxon>Tricholomatineae</taxon>
        <taxon>Lyophyllaceae</taxon>
        <taxon>Sphagnurus</taxon>
    </lineage>
</organism>
<evidence type="ECO:0000259" key="6">
    <source>
        <dbReference type="PROSITE" id="PS50850"/>
    </source>
</evidence>
<dbReference type="PANTHER" id="PTHR24064">
    <property type="entry name" value="SOLUTE CARRIER FAMILY 22 MEMBER"/>
    <property type="match status" value="1"/>
</dbReference>
<proteinExistence type="predicted"/>
<reference evidence="7" key="1">
    <citation type="submission" date="2021-02" db="EMBL/GenBank/DDBJ databases">
        <authorList>
            <person name="Nieuwenhuis M."/>
            <person name="Van De Peppel L.J.J."/>
        </authorList>
    </citation>
    <scope>NUCLEOTIDE SEQUENCE</scope>
    <source>
        <strain evidence="7">D49</strain>
    </source>
</reference>
<protein>
    <recommendedName>
        <fullName evidence="6">Major facilitator superfamily (MFS) profile domain-containing protein</fullName>
    </recommendedName>
</protein>
<gene>
    <name evidence="7" type="ORF">H0H81_001347</name>
</gene>
<feature type="transmembrane region" description="Helical" evidence="5">
    <location>
        <begin position="226"/>
        <end position="245"/>
    </location>
</feature>
<dbReference type="GO" id="GO:0022857">
    <property type="term" value="F:transmembrane transporter activity"/>
    <property type="evidence" value="ECO:0007669"/>
    <property type="project" value="InterPro"/>
</dbReference>
<name>A0A9P7GRI8_9AGAR</name>
<dbReference type="PROSITE" id="PS00217">
    <property type="entry name" value="SUGAR_TRANSPORT_2"/>
    <property type="match status" value="1"/>
</dbReference>
<evidence type="ECO:0000256" key="1">
    <source>
        <dbReference type="ARBA" id="ARBA00004141"/>
    </source>
</evidence>
<feature type="transmembrane region" description="Helical" evidence="5">
    <location>
        <begin position="187"/>
        <end position="211"/>
    </location>
</feature>
<evidence type="ECO:0000313" key="8">
    <source>
        <dbReference type="Proteomes" id="UP000717328"/>
    </source>
</evidence>
<dbReference type="Proteomes" id="UP000717328">
    <property type="component" value="Unassembled WGS sequence"/>
</dbReference>
<sequence>MLAPTTSISVEKDIDEIPKGDISPSLEKLSPPVQRALLSEIESRAFGWHHLKIILIAGVGFFTSAYDIFAINLAVTILGATYYKSGSLPSNINVGLKVSGVAGVLFGQLLFGLLSDRLGRKKMYGLELLVMIIGTLGSAIAGGSYHLDMFAVIIFWRVFGGFGMGGDCPVSAVISSEWSGKASRGQLMAAVFAFQSFGLVSCAVVAVIAILAGKSAIINSATNLDITWRVIMGFGVVPGVLALYWRLTIPETPRYLVEVRNQILREANGDTEARHTEQQQRTSPTLGTFSDFCQYFRQKIPLRMLAGTSLAWFFQDIAFYGIQLNNGIILKAIGWSSGASVWETVYHTAVGNIIINLMGTLPGYCLAIFLIERLGRKKLQLLGFGVCGIFLVIMGVAFNRLKEEAVAAFIVLFAIAQVFSGFVATCTFVIPGEAFPTRYRATAHGIAAASGKAGAIITAVAFTYLTDAIGVPNTVIFMGCINFMGFLSTLLLVETRGKSLDDLCFETEGN</sequence>
<comment type="caution">
    <text evidence="7">The sequence shown here is derived from an EMBL/GenBank/DDBJ whole genome shotgun (WGS) entry which is preliminary data.</text>
</comment>
<dbReference type="InterPro" id="IPR020846">
    <property type="entry name" value="MFS_dom"/>
</dbReference>
<keyword evidence="3 5" id="KW-1133">Transmembrane helix</keyword>
<feature type="transmembrane region" description="Helical" evidence="5">
    <location>
        <begin position="471"/>
        <end position="493"/>
    </location>
</feature>
<dbReference type="AlphaFoldDB" id="A0A9P7GRI8"/>
<dbReference type="InterPro" id="IPR005829">
    <property type="entry name" value="Sugar_transporter_CS"/>
</dbReference>
<dbReference type="PROSITE" id="PS50850">
    <property type="entry name" value="MFS"/>
    <property type="match status" value="1"/>
</dbReference>
<keyword evidence="4 5" id="KW-0472">Membrane</keyword>
<feature type="transmembrane region" description="Helical" evidence="5">
    <location>
        <begin position="53"/>
        <end position="82"/>
    </location>
</feature>